<evidence type="ECO:0000256" key="7">
    <source>
        <dbReference type="ARBA" id="ARBA00022824"/>
    </source>
</evidence>
<accession>A0A9C7Q365</accession>
<evidence type="ECO:0000256" key="10">
    <source>
        <dbReference type="RuleBase" id="RU361143"/>
    </source>
</evidence>
<comment type="similarity">
    <text evidence="4 10">Belongs to the OST1 family.</text>
</comment>
<reference evidence="11" key="1">
    <citation type="journal article" date="2022" name="Proc. Natl. Acad. Sci. U.S.A.">
        <title>Life cycle and functional genomics of the unicellular red alga Galdieria for elucidating algal and plant evolution and industrial use.</title>
        <authorList>
            <person name="Hirooka S."/>
            <person name="Itabashi T."/>
            <person name="Ichinose T.M."/>
            <person name="Onuma R."/>
            <person name="Fujiwara T."/>
            <person name="Yamashita S."/>
            <person name="Jong L.W."/>
            <person name="Tomita R."/>
            <person name="Iwane A.H."/>
            <person name="Miyagishima S.Y."/>
        </authorList>
    </citation>
    <scope>NUCLEOTIDE SEQUENCE</scope>
    <source>
        <strain evidence="11">NBRC 102759</strain>
    </source>
</reference>
<evidence type="ECO:0000256" key="5">
    <source>
        <dbReference type="ARBA" id="ARBA00022692"/>
    </source>
</evidence>
<dbReference type="Proteomes" id="UP001061958">
    <property type="component" value="Unassembled WGS sequence"/>
</dbReference>
<feature type="signal peptide" evidence="10">
    <location>
        <begin position="1"/>
        <end position="22"/>
    </location>
</feature>
<evidence type="ECO:0000256" key="8">
    <source>
        <dbReference type="ARBA" id="ARBA00022989"/>
    </source>
</evidence>
<gene>
    <name evidence="11" type="ORF">GpartN1_g7419.t1</name>
</gene>
<feature type="transmembrane region" description="Helical" evidence="10">
    <location>
        <begin position="429"/>
        <end position="446"/>
    </location>
</feature>
<keyword evidence="5 10" id="KW-0812">Transmembrane</keyword>
<dbReference type="InterPro" id="IPR007676">
    <property type="entry name" value="Ribophorin_I"/>
</dbReference>
<dbReference type="PANTHER" id="PTHR21049:SF0">
    <property type="entry name" value="DOLICHYL-DIPHOSPHOOLIGOSACCHARIDE--PROTEIN GLYCOSYLTRANSFERASE SUBUNIT 1"/>
    <property type="match status" value="1"/>
</dbReference>
<evidence type="ECO:0000256" key="4">
    <source>
        <dbReference type="ARBA" id="ARBA00008905"/>
    </source>
</evidence>
<keyword evidence="7 10" id="KW-0256">Endoplasmic reticulum</keyword>
<feature type="chain" id="PRO_5039747057" description="Dolichyl-diphosphooligosaccharide--protein glycosyltransferase subunit 1" evidence="10">
    <location>
        <begin position="23"/>
        <end position="595"/>
    </location>
</feature>
<evidence type="ECO:0000313" key="11">
    <source>
        <dbReference type="EMBL" id="GJQ15628.1"/>
    </source>
</evidence>
<sequence length="595" mass="68564">MNDWRRLGLLFFIVSLFQIVSSAKDARKIENIDRTIDLSKSFVTEKVVIKLNKARWDTLELIFPLQQYESLAQVQVEDSSNHLLVVQKEQDTEALFRKFVVVLNSTTEDTVKVTSLYMNCLKPKPPVIPNDADQYLYYENYVRYYCPYEVKEQKTTINFPHSQIHFSDQEKLPELSVSGKKAYLGPYKKVPARDSMTFGVRFLHNIPLLTGIQVVNTLKSSHLGWMQVFESYELENKGAKSKGGFSRLDFQSNSKYYKQVVEDVVARLPSEASDVSYKDYVGNITSSHLRGPDRSKGRILQLKFRFPLIGGWKNAFFIGYRVPSKKYLKSLGSNQYQLRVHIPPSIRSMVIEKYVLKVALPEGAKNIVWNYSVPAAFDKMYNETLFDLLDIQGRTLLVFEKRNMVPTDKNWGSLVITYELGMWNLLEKLLLPVTFVLVLLACLSLISRLSLYWRDDSEASNSLLLSNLYSLHCALSNTYKEAIYNFSTLKGPVSAEQFSSSYTCVHSHLKELELQLEYLNKTIASSGNAKWVTVANQLTEIYKAKHEILQRWYSTTRSKLSNLSSLEKEIGQLSQHLEKENVKLEKWLLDIQDEL</sequence>
<comment type="subunit">
    <text evidence="10">Component of the oligosaccharyltransferase (OST) complex.</text>
</comment>
<evidence type="ECO:0000256" key="1">
    <source>
        <dbReference type="ARBA" id="ARBA00002791"/>
    </source>
</evidence>
<evidence type="ECO:0000313" key="12">
    <source>
        <dbReference type="Proteomes" id="UP001061958"/>
    </source>
</evidence>
<protein>
    <recommendedName>
        <fullName evidence="10">Dolichyl-diphosphooligosaccharide--protein glycosyltransferase subunit 1</fullName>
    </recommendedName>
</protein>
<evidence type="ECO:0000256" key="2">
    <source>
        <dbReference type="ARBA" id="ARBA00004115"/>
    </source>
</evidence>
<keyword evidence="12" id="KW-1185">Reference proteome</keyword>
<keyword evidence="6 10" id="KW-0732">Signal</keyword>
<comment type="function">
    <text evidence="1 10">Subunit of the oligosaccharyl transferase (OST) complex that catalyzes the initial transfer of a defined glycan (Glc(3)Man(9)GlcNAc(2) in eukaryotes) from the lipid carrier dolichol-pyrophosphate to an asparagine residue within an Asn-X-Ser/Thr consensus motif in nascent polypeptide chains, the first step in protein N-glycosylation. N-glycosylation occurs cotranslationally and the complex associates with the Sec61 complex at the channel-forming translocon complex that mediates protein translocation across the endoplasmic reticulum (ER). All subunits are required for a maximal enzyme activity.</text>
</comment>
<dbReference type="OrthoDB" id="4557at2759"/>
<comment type="caution">
    <text evidence="11">The sequence shown here is derived from an EMBL/GenBank/DDBJ whole genome shotgun (WGS) entry which is preliminary data.</text>
</comment>
<evidence type="ECO:0000256" key="3">
    <source>
        <dbReference type="ARBA" id="ARBA00004922"/>
    </source>
</evidence>
<comment type="pathway">
    <text evidence="3 10">Protein modification; protein glycosylation.</text>
</comment>
<keyword evidence="9 10" id="KW-0472">Membrane</keyword>
<evidence type="ECO:0000256" key="9">
    <source>
        <dbReference type="ARBA" id="ARBA00023136"/>
    </source>
</evidence>
<dbReference type="GO" id="GO:0018279">
    <property type="term" value="P:protein N-linked glycosylation via asparagine"/>
    <property type="evidence" value="ECO:0007669"/>
    <property type="project" value="TreeGrafter"/>
</dbReference>
<reference evidence="11" key="2">
    <citation type="submission" date="2022-01" db="EMBL/GenBank/DDBJ databases">
        <authorList>
            <person name="Hirooka S."/>
            <person name="Miyagishima S.Y."/>
        </authorList>
    </citation>
    <scope>NUCLEOTIDE SEQUENCE</scope>
    <source>
        <strain evidence="11">NBRC 102759</strain>
    </source>
</reference>
<dbReference type="GO" id="GO:0008250">
    <property type="term" value="C:oligosaccharyltransferase complex"/>
    <property type="evidence" value="ECO:0007669"/>
    <property type="project" value="UniProtKB-UniRule"/>
</dbReference>
<dbReference type="EMBL" id="BQMJ01000072">
    <property type="protein sequence ID" value="GJQ15628.1"/>
    <property type="molecule type" value="Genomic_DNA"/>
</dbReference>
<comment type="subcellular location">
    <subcellularLocation>
        <location evidence="2 10">Endoplasmic reticulum membrane</location>
        <topology evidence="2 10">Single-pass type I membrane protein</topology>
    </subcellularLocation>
</comment>
<keyword evidence="8 10" id="KW-1133">Transmembrane helix</keyword>
<proteinExistence type="inferred from homology"/>
<name>A0A9C7Q365_9RHOD</name>
<dbReference type="Pfam" id="PF04597">
    <property type="entry name" value="Ribophorin_I"/>
    <property type="match status" value="1"/>
</dbReference>
<organism evidence="11 12">
    <name type="scientific">Galdieria partita</name>
    <dbReference type="NCBI Taxonomy" id="83374"/>
    <lineage>
        <taxon>Eukaryota</taxon>
        <taxon>Rhodophyta</taxon>
        <taxon>Bangiophyceae</taxon>
        <taxon>Galdieriales</taxon>
        <taxon>Galdieriaceae</taxon>
        <taxon>Galdieria</taxon>
    </lineage>
</organism>
<dbReference type="AlphaFoldDB" id="A0A9C7Q365"/>
<evidence type="ECO:0000256" key="6">
    <source>
        <dbReference type="ARBA" id="ARBA00022729"/>
    </source>
</evidence>
<dbReference type="PANTHER" id="PTHR21049">
    <property type="entry name" value="RIBOPHORIN I"/>
    <property type="match status" value="1"/>
</dbReference>